<dbReference type="OrthoDB" id="9802987at2"/>
<dbReference type="EMBL" id="RAYI01000027">
    <property type="protein sequence ID" value="RLT72791.1"/>
    <property type="molecule type" value="Genomic_DNA"/>
</dbReference>
<evidence type="ECO:0000313" key="3">
    <source>
        <dbReference type="Proteomes" id="UP000278164"/>
    </source>
</evidence>
<organism evidence="2 3">
    <name type="scientific">Parabacteroides distasonis</name>
    <dbReference type="NCBI Taxonomy" id="823"/>
    <lineage>
        <taxon>Bacteria</taxon>
        <taxon>Pseudomonadati</taxon>
        <taxon>Bacteroidota</taxon>
        <taxon>Bacteroidia</taxon>
        <taxon>Bacteroidales</taxon>
        <taxon>Tannerellaceae</taxon>
        <taxon>Parabacteroides</taxon>
    </lineage>
</organism>
<dbReference type="RefSeq" id="WP_121736671.1">
    <property type="nucleotide sequence ID" value="NZ_QXXG01000027.1"/>
</dbReference>
<proteinExistence type="predicted"/>
<dbReference type="SUPFAM" id="SSF53448">
    <property type="entry name" value="Nucleotide-diphospho-sugar transferases"/>
    <property type="match status" value="1"/>
</dbReference>
<dbReference type="PANTHER" id="PTHR32385:SF15">
    <property type="entry name" value="INOSITOL PHOSPHOCERAMIDE MANNOSYLTRANSFERASE 1"/>
    <property type="match status" value="1"/>
</dbReference>
<dbReference type="InterPro" id="IPR051706">
    <property type="entry name" value="Glycosyltransferase_domain"/>
</dbReference>
<dbReference type="InterPro" id="IPR007577">
    <property type="entry name" value="GlycoTrfase_DXD_sugar-bd_CS"/>
</dbReference>
<accession>A0A3L7ZNF1</accession>
<name>A0A3L7ZNF1_PARDI</name>
<dbReference type="InterPro" id="IPR029044">
    <property type="entry name" value="Nucleotide-diphossugar_trans"/>
</dbReference>
<dbReference type="GO" id="GO:0051999">
    <property type="term" value="P:mannosyl-inositol phosphorylceramide biosynthetic process"/>
    <property type="evidence" value="ECO:0007669"/>
    <property type="project" value="TreeGrafter"/>
</dbReference>
<evidence type="ECO:0008006" key="4">
    <source>
        <dbReference type="Google" id="ProtNLM"/>
    </source>
</evidence>
<keyword evidence="1" id="KW-0808">Transferase</keyword>
<dbReference type="AlphaFoldDB" id="A0A3L7ZNF1"/>
<dbReference type="Proteomes" id="UP000278164">
    <property type="component" value="Unassembled WGS sequence"/>
</dbReference>
<dbReference type="PANTHER" id="PTHR32385">
    <property type="entry name" value="MANNOSYL PHOSPHORYLINOSITOL CERAMIDE SYNTHASE"/>
    <property type="match status" value="1"/>
</dbReference>
<gene>
    <name evidence="2" type="ORF">D7V78_13675</name>
</gene>
<reference evidence="2 3" key="1">
    <citation type="submission" date="2018-09" db="EMBL/GenBank/DDBJ databases">
        <title>Murine metabolic-syndrome-specific gut microbial biobank.</title>
        <authorList>
            <person name="Liu C."/>
        </authorList>
    </citation>
    <scope>NUCLEOTIDE SEQUENCE [LARGE SCALE GENOMIC DNA]</scope>
    <source>
        <strain evidence="2 3">8-P5</strain>
    </source>
</reference>
<dbReference type="Gene3D" id="3.90.550.20">
    <property type="match status" value="1"/>
</dbReference>
<dbReference type="GO" id="GO:0016020">
    <property type="term" value="C:membrane"/>
    <property type="evidence" value="ECO:0007669"/>
    <property type="project" value="GOC"/>
</dbReference>
<dbReference type="GO" id="GO:0000030">
    <property type="term" value="F:mannosyltransferase activity"/>
    <property type="evidence" value="ECO:0007669"/>
    <property type="project" value="TreeGrafter"/>
</dbReference>
<sequence>MIPKIIHQIWSSAEELPKSYKALIETWRRDYPDWKYILWDDDRIIEFMENYYPQYIDLFNRFPYNIQRCDAIRYLFLFQMGGMYIDLDYESLQSIEPLISGKTCCFSEEHEYSEGMKKKCGHSVSHYFNNAMILSTPKHWFLKKVIDSIFEYPVEINDADPFNCILQTTGPWLLMNLYYNLSKEEQMDVYIMPRKYVTPFTGYQVRRLLLENEESQELDNCLKDAYAVHYFFNSWVKDIKNDV</sequence>
<evidence type="ECO:0000256" key="1">
    <source>
        <dbReference type="ARBA" id="ARBA00022679"/>
    </source>
</evidence>
<comment type="caution">
    <text evidence="2">The sequence shown here is derived from an EMBL/GenBank/DDBJ whole genome shotgun (WGS) entry which is preliminary data.</text>
</comment>
<dbReference type="Pfam" id="PF04488">
    <property type="entry name" value="Gly_transf_sug"/>
    <property type="match status" value="1"/>
</dbReference>
<protein>
    <recommendedName>
        <fullName evidence="4">Glycosyl transferase</fullName>
    </recommendedName>
</protein>
<evidence type="ECO:0000313" key="2">
    <source>
        <dbReference type="EMBL" id="RLT72791.1"/>
    </source>
</evidence>